<name>A0A9P6THW3_9BASI</name>
<dbReference type="EMBL" id="MU167209">
    <property type="protein sequence ID" value="KAG0152140.1"/>
    <property type="molecule type" value="Genomic_DNA"/>
</dbReference>
<sequence length="101" mass="9866">MTPSNTLVQVSEWARRVEPIKAAGLGGGVGQSVGFEKHIGGNAGFGHSVGQQAGLGSLAGVGSEVGAITGGNTVLISHRVGQVVGDGVPQNVGAHIEAGAE</sequence>
<proteinExistence type="predicted"/>
<dbReference type="Proteomes" id="UP000886653">
    <property type="component" value="Unassembled WGS sequence"/>
</dbReference>
<evidence type="ECO:0000313" key="2">
    <source>
        <dbReference type="Proteomes" id="UP000886653"/>
    </source>
</evidence>
<reference evidence="1" key="1">
    <citation type="submission" date="2013-11" db="EMBL/GenBank/DDBJ databases">
        <title>Genome sequence of the fusiform rust pathogen reveals effectors for host alternation and coevolution with pine.</title>
        <authorList>
            <consortium name="DOE Joint Genome Institute"/>
            <person name="Smith K."/>
            <person name="Pendleton A."/>
            <person name="Kubisiak T."/>
            <person name="Anderson C."/>
            <person name="Salamov A."/>
            <person name="Aerts A."/>
            <person name="Riley R."/>
            <person name="Clum A."/>
            <person name="Lindquist E."/>
            <person name="Ence D."/>
            <person name="Campbell M."/>
            <person name="Kronenberg Z."/>
            <person name="Feau N."/>
            <person name="Dhillon B."/>
            <person name="Hamelin R."/>
            <person name="Burleigh J."/>
            <person name="Smith J."/>
            <person name="Yandell M."/>
            <person name="Nelson C."/>
            <person name="Grigoriev I."/>
            <person name="Davis J."/>
        </authorList>
    </citation>
    <scope>NUCLEOTIDE SEQUENCE</scope>
    <source>
        <strain evidence="1">G11</strain>
    </source>
</reference>
<organism evidence="1 2">
    <name type="scientific">Cronartium quercuum f. sp. fusiforme G11</name>
    <dbReference type="NCBI Taxonomy" id="708437"/>
    <lineage>
        <taxon>Eukaryota</taxon>
        <taxon>Fungi</taxon>
        <taxon>Dikarya</taxon>
        <taxon>Basidiomycota</taxon>
        <taxon>Pucciniomycotina</taxon>
        <taxon>Pucciniomycetes</taxon>
        <taxon>Pucciniales</taxon>
        <taxon>Coleosporiaceae</taxon>
        <taxon>Cronartium</taxon>
    </lineage>
</organism>
<keyword evidence="2" id="KW-1185">Reference proteome</keyword>
<comment type="caution">
    <text evidence="1">The sequence shown here is derived from an EMBL/GenBank/DDBJ whole genome shotgun (WGS) entry which is preliminary data.</text>
</comment>
<protein>
    <submittedName>
        <fullName evidence="1">Uncharacterized protein</fullName>
    </submittedName>
</protein>
<dbReference type="AlphaFoldDB" id="A0A9P6THW3"/>
<evidence type="ECO:0000313" key="1">
    <source>
        <dbReference type="EMBL" id="KAG0152140.1"/>
    </source>
</evidence>
<accession>A0A9P6THW3</accession>
<gene>
    <name evidence="1" type="ORF">CROQUDRAFT_85861</name>
</gene>